<dbReference type="InterPro" id="IPR041711">
    <property type="entry name" value="Met-tRNA-FMT_N"/>
</dbReference>
<proteinExistence type="inferred from homology"/>
<dbReference type="InterPro" id="IPR011034">
    <property type="entry name" value="Formyl_transferase-like_C_sf"/>
</dbReference>
<evidence type="ECO:0000313" key="9">
    <source>
        <dbReference type="Proteomes" id="UP000034883"/>
    </source>
</evidence>
<accession>A0A0F6W0P7</accession>
<feature type="domain" description="Formyl transferase C-terminal" evidence="7">
    <location>
        <begin position="207"/>
        <end position="309"/>
    </location>
</feature>
<gene>
    <name evidence="5" type="primary">fmt</name>
    <name evidence="8" type="ORF">DB32_001667</name>
</gene>
<evidence type="ECO:0000259" key="6">
    <source>
        <dbReference type="Pfam" id="PF00551"/>
    </source>
</evidence>
<dbReference type="GO" id="GO:0005829">
    <property type="term" value="C:cytosol"/>
    <property type="evidence" value="ECO:0007669"/>
    <property type="project" value="TreeGrafter"/>
</dbReference>
<reference evidence="8 9" key="1">
    <citation type="submission" date="2015-03" db="EMBL/GenBank/DDBJ databases">
        <title>Genome assembly of Sandaracinus amylolyticus DSM 53668.</title>
        <authorList>
            <person name="Sharma G."/>
            <person name="Subramanian S."/>
        </authorList>
    </citation>
    <scope>NUCLEOTIDE SEQUENCE [LARGE SCALE GENOMIC DNA]</scope>
    <source>
        <strain evidence="8 9">DSM 53668</strain>
    </source>
</reference>
<comment type="function">
    <text evidence="5">Attaches a formyl group to the free amino group of methionyl-tRNA(fMet). The formyl group appears to play a dual role in the initiator identity of N-formylmethionyl-tRNA by promoting its recognition by IF2 and preventing the misappropriation of this tRNA by the elongation apparatus.</text>
</comment>
<dbReference type="AlphaFoldDB" id="A0A0F6W0P7"/>
<evidence type="ECO:0000256" key="3">
    <source>
        <dbReference type="ARBA" id="ARBA00022679"/>
    </source>
</evidence>
<dbReference type="GO" id="GO:0004479">
    <property type="term" value="F:methionyl-tRNA formyltransferase activity"/>
    <property type="evidence" value="ECO:0007669"/>
    <property type="project" value="UniProtKB-UniRule"/>
</dbReference>
<dbReference type="PANTHER" id="PTHR11138:SF5">
    <property type="entry name" value="METHIONYL-TRNA FORMYLTRANSFERASE, MITOCHONDRIAL"/>
    <property type="match status" value="1"/>
</dbReference>
<organism evidence="8 9">
    <name type="scientific">Sandaracinus amylolyticus</name>
    <dbReference type="NCBI Taxonomy" id="927083"/>
    <lineage>
        <taxon>Bacteria</taxon>
        <taxon>Pseudomonadati</taxon>
        <taxon>Myxococcota</taxon>
        <taxon>Polyangia</taxon>
        <taxon>Polyangiales</taxon>
        <taxon>Sandaracinaceae</taxon>
        <taxon>Sandaracinus</taxon>
    </lineage>
</organism>
<evidence type="ECO:0000259" key="7">
    <source>
        <dbReference type="Pfam" id="PF02911"/>
    </source>
</evidence>
<keyword evidence="3 5" id="KW-0808">Transferase</keyword>
<dbReference type="Proteomes" id="UP000034883">
    <property type="component" value="Chromosome"/>
</dbReference>
<evidence type="ECO:0000256" key="1">
    <source>
        <dbReference type="ARBA" id="ARBA00010699"/>
    </source>
</evidence>
<comment type="catalytic activity">
    <reaction evidence="5">
        <text>L-methionyl-tRNA(fMet) + (6R)-10-formyltetrahydrofolate = N-formyl-L-methionyl-tRNA(fMet) + (6S)-5,6,7,8-tetrahydrofolate + H(+)</text>
        <dbReference type="Rhea" id="RHEA:24380"/>
        <dbReference type="Rhea" id="RHEA-COMP:9952"/>
        <dbReference type="Rhea" id="RHEA-COMP:9953"/>
        <dbReference type="ChEBI" id="CHEBI:15378"/>
        <dbReference type="ChEBI" id="CHEBI:57453"/>
        <dbReference type="ChEBI" id="CHEBI:78530"/>
        <dbReference type="ChEBI" id="CHEBI:78844"/>
        <dbReference type="ChEBI" id="CHEBI:195366"/>
        <dbReference type="EC" id="2.1.2.9"/>
    </reaction>
</comment>
<dbReference type="CDD" id="cd08704">
    <property type="entry name" value="Met_tRNA_FMT_C"/>
    <property type="match status" value="1"/>
</dbReference>
<dbReference type="KEGG" id="samy:DB32_001667"/>
<sequence>MMTRPRALFFGTPQFAVPCLDALCDVADVVRVISQPDRPAGRGLAEQAPPVKQRAIERGIPVMQPTKVKPPELAAELKALDVEVALVVAYGRILPKGLLEAPRRGCVNVHASLLPRWRGAAPIQWAVAEGDAESGVCLMEMDEGLDTGPVFARAATPIGADETAGELGPRLSAMGAELVRAALPRWLAGELRAEAQDPSGVTLARLLTKEDGFVDLGWSAQQVHDRARGMHPWPGASAMLVEPGRAPVRVKLHRTRVLEREGVHGAPGAIVAAGGNGIEIACGTGRLALLELQLEGRKKLGAAEFLAGRRLAEGTRLIREGSEP</sequence>
<evidence type="ECO:0000256" key="4">
    <source>
        <dbReference type="ARBA" id="ARBA00022917"/>
    </source>
</evidence>
<dbReference type="Pfam" id="PF00551">
    <property type="entry name" value="Formyl_trans_N"/>
    <property type="match status" value="1"/>
</dbReference>
<dbReference type="InterPro" id="IPR002376">
    <property type="entry name" value="Formyl_transf_N"/>
</dbReference>
<dbReference type="InterPro" id="IPR044135">
    <property type="entry name" value="Met-tRNA-FMT_C"/>
</dbReference>
<feature type="binding site" evidence="5">
    <location>
        <begin position="112"/>
        <end position="115"/>
    </location>
    <ligand>
        <name>(6S)-5,6,7,8-tetrahydrofolate</name>
        <dbReference type="ChEBI" id="CHEBI:57453"/>
    </ligand>
</feature>
<evidence type="ECO:0000313" key="8">
    <source>
        <dbReference type="EMBL" id="AKF04518.1"/>
    </source>
</evidence>
<dbReference type="InterPro" id="IPR005793">
    <property type="entry name" value="Formyl_trans_C"/>
</dbReference>
<dbReference type="STRING" id="927083.DB32_001667"/>
<keyword evidence="4 5" id="KW-0648">Protein biosynthesis</keyword>
<feature type="domain" description="Formyl transferase N-terminal" evidence="6">
    <location>
        <begin position="11"/>
        <end position="179"/>
    </location>
</feature>
<name>A0A0F6W0P7_9BACT</name>
<dbReference type="InterPro" id="IPR005794">
    <property type="entry name" value="Fmt"/>
</dbReference>
<dbReference type="SUPFAM" id="SSF53328">
    <property type="entry name" value="Formyltransferase"/>
    <property type="match status" value="1"/>
</dbReference>
<dbReference type="InterPro" id="IPR036477">
    <property type="entry name" value="Formyl_transf_N_sf"/>
</dbReference>
<protein>
    <recommendedName>
        <fullName evidence="2 5">Methionyl-tRNA formyltransferase</fullName>
        <ecNumber evidence="2 5">2.1.2.9</ecNumber>
    </recommendedName>
</protein>
<dbReference type="Pfam" id="PF02911">
    <property type="entry name" value="Formyl_trans_C"/>
    <property type="match status" value="1"/>
</dbReference>
<evidence type="ECO:0000256" key="5">
    <source>
        <dbReference type="HAMAP-Rule" id="MF_00182"/>
    </source>
</evidence>
<comment type="similarity">
    <text evidence="1 5">Belongs to the Fmt family.</text>
</comment>
<keyword evidence="9" id="KW-1185">Reference proteome</keyword>
<evidence type="ECO:0000256" key="2">
    <source>
        <dbReference type="ARBA" id="ARBA00012261"/>
    </source>
</evidence>
<dbReference type="EC" id="2.1.2.9" evidence="2 5"/>
<dbReference type="PANTHER" id="PTHR11138">
    <property type="entry name" value="METHIONYL-TRNA FORMYLTRANSFERASE"/>
    <property type="match status" value="1"/>
</dbReference>
<dbReference type="CDD" id="cd08646">
    <property type="entry name" value="FMT_core_Met-tRNA-FMT_N"/>
    <property type="match status" value="1"/>
</dbReference>
<dbReference type="HAMAP" id="MF_00182">
    <property type="entry name" value="Formyl_trans"/>
    <property type="match status" value="1"/>
</dbReference>
<dbReference type="EMBL" id="CP011125">
    <property type="protein sequence ID" value="AKF04518.1"/>
    <property type="molecule type" value="Genomic_DNA"/>
</dbReference>
<dbReference type="NCBIfam" id="TIGR00460">
    <property type="entry name" value="fmt"/>
    <property type="match status" value="1"/>
</dbReference>
<dbReference type="Gene3D" id="3.40.50.12230">
    <property type="match status" value="1"/>
</dbReference>
<dbReference type="SUPFAM" id="SSF50486">
    <property type="entry name" value="FMT C-terminal domain-like"/>
    <property type="match status" value="1"/>
</dbReference>